<evidence type="ECO:0000313" key="2">
    <source>
        <dbReference type="EMBL" id="BFH72896.1"/>
    </source>
</evidence>
<reference evidence="2" key="1">
    <citation type="submission" date="2024-03" db="EMBL/GenBank/DDBJ databases">
        <title>Complete genome sequence of Sulfurisphaera javensis strain KD-1.</title>
        <authorList>
            <person name="Sakai H."/>
            <person name="Nur N."/>
            <person name="Suwanto A."/>
            <person name="Kurosawa N."/>
        </authorList>
    </citation>
    <scope>NUCLEOTIDE SEQUENCE</scope>
    <source>
        <strain evidence="2">KD-1</strain>
    </source>
</reference>
<evidence type="ECO:0000256" key="1">
    <source>
        <dbReference type="SAM" id="Phobius"/>
    </source>
</evidence>
<keyword evidence="1" id="KW-0472">Membrane</keyword>
<dbReference type="AlphaFoldDB" id="A0AAT9GQ17"/>
<name>A0AAT9GQ17_9CREN</name>
<dbReference type="EMBL" id="AP031322">
    <property type="protein sequence ID" value="BFH72896.1"/>
    <property type="molecule type" value="Genomic_DNA"/>
</dbReference>
<accession>A0AAT9GQ17</accession>
<gene>
    <name evidence="2" type="ORF">SJAV_08400</name>
</gene>
<proteinExistence type="predicted"/>
<organism evidence="2">
    <name type="scientific">Sulfurisphaera javensis</name>
    <dbReference type="NCBI Taxonomy" id="2049879"/>
    <lineage>
        <taxon>Archaea</taxon>
        <taxon>Thermoproteota</taxon>
        <taxon>Thermoprotei</taxon>
        <taxon>Sulfolobales</taxon>
        <taxon>Sulfolobaceae</taxon>
        <taxon>Sulfurisphaera</taxon>
    </lineage>
</organism>
<dbReference type="KEGG" id="sjv:SJAV_08400"/>
<protein>
    <submittedName>
        <fullName evidence="2">Uncharacterized protein</fullName>
    </submittedName>
</protein>
<keyword evidence="1" id="KW-1133">Transmembrane helix</keyword>
<sequence length="45" mass="5118">MLPALILRLLTFTLYLKPLVSDVILFAFIFLLLFLAILSLILLVV</sequence>
<feature type="transmembrane region" description="Helical" evidence="1">
    <location>
        <begin position="23"/>
        <end position="44"/>
    </location>
</feature>
<keyword evidence="1" id="KW-0812">Transmembrane</keyword>